<protein>
    <submittedName>
        <fullName evidence="1">Uncharacterized protein</fullName>
    </submittedName>
</protein>
<organism evidence="1">
    <name type="scientific">Arion vulgaris</name>
    <dbReference type="NCBI Taxonomy" id="1028688"/>
    <lineage>
        <taxon>Eukaryota</taxon>
        <taxon>Metazoa</taxon>
        <taxon>Spiralia</taxon>
        <taxon>Lophotrochozoa</taxon>
        <taxon>Mollusca</taxon>
        <taxon>Gastropoda</taxon>
        <taxon>Heterobranchia</taxon>
        <taxon>Euthyneura</taxon>
        <taxon>Panpulmonata</taxon>
        <taxon>Eupulmonata</taxon>
        <taxon>Stylommatophora</taxon>
        <taxon>Helicina</taxon>
        <taxon>Arionoidea</taxon>
        <taxon>Arionidae</taxon>
        <taxon>Arion</taxon>
    </lineage>
</organism>
<feature type="non-terminal residue" evidence="1">
    <location>
        <position position="60"/>
    </location>
</feature>
<dbReference type="EMBL" id="HACG01050298">
    <property type="protein sequence ID" value="CEK97163.1"/>
    <property type="molecule type" value="Transcribed_RNA"/>
</dbReference>
<gene>
    <name evidence="1" type="primary">ORF214881</name>
</gene>
<reference evidence="1" key="1">
    <citation type="submission" date="2014-12" db="EMBL/GenBank/DDBJ databases">
        <title>Insight into the proteome of Arion vulgaris.</title>
        <authorList>
            <person name="Aradska J."/>
            <person name="Bulat T."/>
            <person name="Smidak R."/>
            <person name="Sarate P."/>
            <person name="Gangsoo J."/>
            <person name="Sialana F."/>
            <person name="Bilban M."/>
            <person name="Lubec G."/>
        </authorList>
    </citation>
    <scope>NUCLEOTIDE SEQUENCE</scope>
    <source>
        <tissue evidence="1">Skin</tissue>
    </source>
</reference>
<dbReference type="AlphaFoldDB" id="A0A0B7BVX4"/>
<sequence length="60" mass="6969">MIATYLMSSICLAQTVPLMISMKFVHVIMLVIYKWCNVPFFVTVMNDLFLTPLVHICQMK</sequence>
<name>A0A0B7BVX4_9EUPU</name>
<proteinExistence type="predicted"/>
<accession>A0A0B7BVX4</accession>
<evidence type="ECO:0000313" key="1">
    <source>
        <dbReference type="EMBL" id="CEK97163.1"/>
    </source>
</evidence>